<keyword evidence="2" id="KW-1185">Reference proteome</keyword>
<protein>
    <submittedName>
        <fullName evidence="1">Uncharacterized protein</fullName>
    </submittedName>
</protein>
<dbReference type="SUPFAM" id="SSF48371">
    <property type="entry name" value="ARM repeat"/>
    <property type="match status" value="1"/>
</dbReference>
<evidence type="ECO:0000313" key="2">
    <source>
        <dbReference type="Proteomes" id="UP001497512"/>
    </source>
</evidence>
<dbReference type="Proteomes" id="UP001497512">
    <property type="component" value="Chromosome 13"/>
</dbReference>
<proteinExistence type="predicted"/>
<organism evidence="1 2">
    <name type="scientific">Sphagnum troendelagicum</name>
    <dbReference type="NCBI Taxonomy" id="128251"/>
    <lineage>
        <taxon>Eukaryota</taxon>
        <taxon>Viridiplantae</taxon>
        <taxon>Streptophyta</taxon>
        <taxon>Embryophyta</taxon>
        <taxon>Bryophyta</taxon>
        <taxon>Sphagnophytina</taxon>
        <taxon>Sphagnopsida</taxon>
        <taxon>Sphagnales</taxon>
        <taxon>Sphagnaceae</taxon>
        <taxon>Sphagnum</taxon>
    </lineage>
</organism>
<dbReference type="InterPro" id="IPR044973">
    <property type="entry name" value="AAF-like"/>
</dbReference>
<sequence>MITMSCAWQSSSLIHRVRDLATLVPDMVSVRIAAGNTISARPCCEMKSGGGEVTVCSREGEERKSCIAQAKCTLLKSSDNSCGGPAEAARFAYNDAMVVCAAAHNLDERARSDIALLSQEISRLNMQARAGIATLGSGFLMLDARAREDVEKLDLKARKKITSLRHIAWGMKESACMELSIVAEEHWSDGALDADLRLVDLRTRRRVMEDVHVSLQIVKNVHRAIVRKLQLRVNGKVNDAGRPLVPGSVEEDNSSLRWIQRVSYPTYDYLTVIQDAYWSMTSALVEVEGEDCSDPDELEFIVATLMDLDEVDGGSGALLLAECASSPDVATRHALADALANAPSLWTLGNAGLAALQRLAGDSNATVAAAASKAIGKLKSQWQQQHRNILSAPSDVDTDGRPDIL</sequence>
<reference evidence="1" key="1">
    <citation type="submission" date="2024-02" db="EMBL/GenBank/DDBJ databases">
        <authorList>
            <consortium name="ELIXIR-Norway"/>
            <consortium name="Elixir Norway"/>
        </authorList>
    </citation>
    <scope>NUCLEOTIDE SEQUENCE</scope>
</reference>
<dbReference type="InterPro" id="IPR016024">
    <property type="entry name" value="ARM-type_fold"/>
</dbReference>
<name>A0ABP0TQD6_9BRYO</name>
<dbReference type="PANTHER" id="PTHR36725:SF1">
    <property type="entry name" value="SENESCENCE-ASSOCIATED PROTEIN AAF, CHLOROLPLASTIC"/>
    <property type="match status" value="1"/>
</dbReference>
<evidence type="ECO:0000313" key="1">
    <source>
        <dbReference type="EMBL" id="CAK9202424.1"/>
    </source>
</evidence>
<dbReference type="EMBL" id="OZ019905">
    <property type="protein sequence ID" value="CAK9202424.1"/>
    <property type="molecule type" value="Genomic_DNA"/>
</dbReference>
<dbReference type="PANTHER" id="PTHR36725">
    <property type="entry name" value="SENESCENCE-ASSOCIATED PROTEIN AAF, CHLOROLPLASTIC"/>
    <property type="match status" value="1"/>
</dbReference>
<gene>
    <name evidence="1" type="ORF">CSSPTR1EN2_LOCUS6400</name>
</gene>
<dbReference type="InterPro" id="IPR011989">
    <property type="entry name" value="ARM-like"/>
</dbReference>
<accession>A0ABP0TQD6</accession>
<dbReference type="Gene3D" id="1.25.10.10">
    <property type="entry name" value="Leucine-rich Repeat Variant"/>
    <property type="match status" value="1"/>
</dbReference>